<proteinExistence type="predicted"/>
<dbReference type="AlphaFoldDB" id="A0A1U6GTK1"/>
<name>A0A1U6GTK1_9SPHN</name>
<dbReference type="EMBL" id="FVZE01000001">
    <property type="protein sequence ID" value="SLJ86883.1"/>
    <property type="molecule type" value="Genomic_DNA"/>
</dbReference>
<sequence>MNPIFDQTARAFAALDFTGEEAELAQLEAQRADIDTAIERANARRTEINQALAARSAGREAGRKAAGLVADALLAGAHTSEAAALAPSPDQLQDEREQLAAAIRELQGRSDDVRSKLGALHRGAAGKAAIAAKPLADALRARAKQAAEELMECYAGLQALNSAIGAGSREVRQTRNAAAGCIGQDSLLSWRARIPVPSSVSDVIGALPRNRLVFAGRLDTVPMPENHDHLAVMAALQVRQ</sequence>
<dbReference type="STRING" id="428990.SAMN06295987_101400"/>
<gene>
    <name evidence="1" type="ORF">SAMN06295987_101400</name>
</gene>
<organism evidence="1 2">
    <name type="scientific">Novosphingobium mathurense</name>
    <dbReference type="NCBI Taxonomy" id="428990"/>
    <lineage>
        <taxon>Bacteria</taxon>
        <taxon>Pseudomonadati</taxon>
        <taxon>Pseudomonadota</taxon>
        <taxon>Alphaproteobacteria</taxon>
        <taxon>Sphingomonadales</taxon>
        <taxon>Sphingomonadaceae</taxon>
        <taxon>Novosphingobium</taxon>
    </lineage>
</organism>
<reference evidence="2" key="1">
    <citation type="submission" date="2017-02" db="EMBL/GenBank/DDBJ databases">
        <authorList>
            <person name="Varghese N."/>
            <person name="Submissions S."/>
        </authorList>
    </citation>
    <scope>NUCLEOTIDE SEQUENCE [LARGE SCALE GENOMIC DNA]</scope>
    <source>
        <strain evidence="2">SM117</strain>
    </source>
</reference>
<dbReference type="RefSeq" id="WP_079729310.1">
    <property type="nucleotide sequence ID" value="NZ_FVZE01000001.1"/>
</dbReference>
<evidence type="ECO:0000313" key="1">
    <source>
        <dbReference type="EMBL" id="SLJ86883.1"/>
    </source>
</evidence>
<evidence type="ECO:0000313" key="2">
    <source>
        <dbReference type="Proteomes" id="UP000190989"/>
    </source>
</evidence>
<accession>A0A1U6GTK1</accession>
<dbReference type="Proteomes" id="UP000190989">
    <property type="component" value="Unassembled WGS sequence"/>
</dbReference>
<keyword evidence="2" id="KW-1185">Reference proteome</keyword>
<protein>
    <submittedName>
        <fullName evidence="1">Uncharacterized protein</fullName>
    </submittedName>
</protein>